<dbReference type="SMART" id="SM00175">
    <property type="entry name" value="RAB"/>
    <property type="match status" value="1"/>
</dbReference>
<evidence type="ECO:0000256" key="1">
    <source>
        <dbReference type="ARBA" id="ARBA00006270"/>
    </source>
</evidence>
<dbReference type="PANTHER" id="PTHR47979">
    <property type="entry name" value="DRAB11-RELATED"/>
    <property type="match status" value="1"/>
</dbReference>
<dbReference type="Proteomes" id="UP000682733">
    <property type="component" value="Unassembled WGS sequence"/>
</dbReference>
<dbReference type="FunFam" id="3.40.50.300:FF:001447">
    <property type="entry name" value="Ras-related protein Rab-1B"/>
    <property type="match status" value="1"/>
</dbReference>
<dbReference type="EMBL" id="CAJNOK010001921">
    <property type="protein sequence ID" value="CAF0836125.1"/>
    <property type="molecule type" value="Genomic_DNA"/>
</dbReference>
<dbReference type="InterPro" id="IPR027417">
    <property type="entry name" value="P-loop_NTPase"/>
</dbReference>
<dbReference type="InterPro" id="IPR001806">
    <property type="entry name" value="Small_GTPase"/>
</dbReference>
<protein>
    <submittedName>
        <fullName evidence="3">Uncharacterized protein</fullName>
    </submittedName>
</protein>
<name>A0A8S2HGP8_9BILA</name>
<dbReference type="GO" id="GO:0005525">
    <property type="term" value="F:GTP binding"/>
    <property type="evidence" value="ECO:0007669"/>
    <property type="project" value="InterPro"/>
</dbReference>
<dbReference type="SUPFAM" id="SSF52540">
    <property type="entry name" value="P-loop containing nucleoside triphosphate hydrolases"/>
    <property type="match status" value="1"/>
</dbReference>
<dbReference type="Pfam" id="PF00071">
    <property type="entry name" value="Ras"/>
    <property type="match status" value="1"/>
</dbReference>
<evidence type="ECO:0000313" key="4">
    <source>
        <dbReference type="Proteomes" id="UP000682733"/>
    </source>
</evidence>
<dbReference type="InterPro" id="IPR050209">
    <property type="entry name" value="Rab_GTPases_membrane_traffic"/>
</dbReference>
<comment type="caution">
    <text evidence="3">The sequence shown here is derived from an EMBL/GenBank/DDBJ whole genome shotgun (WGS) entry which is preliminary data.</text>
</comment>
<organism evidence="3 4">
    <name type="scientific">Didymodactylos carnosus</name>
    <dbReference type="NCBI Taxonomy" id="1234261"/>
    <lineage>
        <taxon>Eukaryota</taxon>
        <taxon>Metazoa</taxon>
        <taxon>Spiralia</taxon>
        <taxon>Gnathifera</taxon>
        <taxon>Rotifera</taxon>
        <taxon>Eurotatoria</taxon>
        <taxon>Bdelloidea</taxon>
        <taxon>Philodinida</taxon>
        <taxon>Philodinidae</taxon>
        <taxon>Didymodactylos</taxon>
    </lineage>
</organism>
<accession>A0A8S2HGP8</accession>
<evidence type="ECO:0000313" key="3">
    <source>
        <dbReference type="EMBL" id="CAF3620949.1"/>
    </source>
</evidence>
<gene>
    <name evidence="2" type="ORF">OVA965_LOCUS6401</name>
    <name evidence="3" type="ORF">TMI583_LOCUS6397</name>
</gene>
<proteinExistence type="inferred from homology"/>
<dbReference type="NCBIfam" id="TIGR00231">
    <property type="entry name" value="small_GTP"/>
    <property type="match status" value="1"/>
</dbReference>
<dbReference type="AlphaFoldDB" id="A0A8S2HGP8"/>
<dbReference type="GO" id="GO:0003924">
    <property type="term" value="F:GTPase activity"/>
    <property type="evidence" value="ECO:0007669"/>
    <property type="project" value="InterPro"/>
</dbReference>
<dbReference type="EMBL" id="CAJOBA010001921">
    <property type="protein sequence ID" value="CAF3620949.1"/>
    <property type="molecule type" value="Genomic_DNA"/>
</dbReference>
<dbReference type="Proteomes" id="UP000677228">
    <property type="component" value="Unassembled WGS sequence"/>
</dbReference>
<dbReference type="SMART" id="SM00173">
    <property type="entry name" value="RAS"/>
    <property type="match status" value="1"/>
</dbReference>
<dbReference type="PROSITE" id="PS51421">
    <property type="entry name" value="RAS"/>
    <property type="match status" value="1"/>
</dbReference>
<dbReference type="PROSITE" id="PS51419">
    <property type="entry name" value="RAB"/>
    <property type="match status" value="1"/>
</dbReference>
<sequence>MAREAEYDYLFKGVGKSNLVFRFTQQKFQVELRSTIGVEFSTRYYRSAVGTILVYDICTRSTFESIRQWLKEVRDYADDKIAIMLIGNKLDSQTLRTVSTDEGKKFADKNGCLFFETSALDTSNVEQAFASLLAVIEEKAESKNLIIQMKEAHNSKCSII</sequence>
<comment type="similarity">
    <text evidence="1">Belongs to the small GTPase superfamily. Rab family.</text>
</comment>
<reference evidence="3" key="1">
    <citation type="submission" date="2021-02" db="EMBL/GenBank/DDBJ databases">
        <authorList>
            <person name="Nowell W R."/>
        </authorList>
    </citation>
    <scope>NUCLEOTIDE SEQUENCE</scope>
</reference>
<evidence type="ECO:0000313" key="2">
    <source>
        <dbReference type="EMBL" id="CAF0836125.1"/>
    </source>
</evidence>
<dbReference type="Gene3D" id="3.40.50.300">
    <property type="entry name" value="P-loop containing nucleotide triphosphate hydrolases"/>
    <property type="match status" value="1"/>
</dbReference>
<dbReference type="InterPro" id="IPR005225">
    <property type="entry name" value="Small_GTP-bd"/>
</dbReference>
<dbReference type="SMART" id="SM00174">
    <property type="entry name" value="RHO"/>
    <property type="match status" value="1"/>
</dbReference>